<protein>
    <submittedName>
        <fullName evidence="2">Uncharacterized protein</fullName>
    </submittedName>
</protein>
<dbReference type="Proteomes" id="UP001448858">
    <property type="component" value="Chromosome"/>
</dbReference>
<proteinExistence type="predicted"/>
<accession>A0ABZ2ZUF8</accession>
<name>A0ABZ2ZUF8_9MICC</name>
<organism evidence="2 3">
    <name type="scientific">Arthrobacter citreus</name>
    <dbReference type="NCBI Taxonomy" id="1670"/>
    <lineage>
        <taxon>Bacteria</taxon>
        <taxon>Bacillati</taxon>
        <taxon>Actinomycetota</taxon>
        <taxon>Actinomycetes</taxon>
        <taxon>Micrococcales</taxon>
        <taxon>Micrococcaceae</taxon>
        <taxon>Arthrobacter</taxon>
    </lineage>
</organism>
<evidence type="ECO:0000313" key="2">
    <source>
        <dbReference type="EMBL" id="WZP15614.1"/>
    </source>
</evidence>
<keyword evidence="3" id="KW-1185">Reference proteome</keyword>
<keyword evidence="1" id="KW-0812">Transmembrane</keyword>
<evidence type="ECO:0000313" key="3">
    <source>
        <dbReference type="Proteomes" id="UP001448858"/>
    </source>
</evidence>
<reference evidence="2 3" key="1">
    <citation type="submission" date="2024-04" db="EMBL/GenBank/DDBJ databases">
        <title>Arthrobacter sp. from Plains bison fecal sample.</title>
        <authorList>
            <person name="Ruzzini A."/>
        </authorList>
    </citation>
    <scope>NUCLEOTIDE SEQUENCE [LARGE SCALE GENOMIC DNA]</scope>
    <source>
        <strain evidence="2 3">EINP1</strain>
    </source>
</reference>
<feature type="transmembrane region" description="Helical" evidence="1">
    <location>
        <begin position="29"/>
        <end position="49"/>
    </location>
</feature>
<keyword evidence="1" id="KW-0472">Membrane</keyword>
<evidence type="ECO:0000256" key="1">
    <source>
        <dbReference type="SAM" id="Phobius"/>
    </source>
</evidence>
<gene>
    <name evidence="2" type="ORF">AAE021_15910</name>
</gene>
<keyword evidence="1" id="KW-1133">Transmembrane helix</keyword>
<dbReference type="RefSeq" id="WP_342023271.1">
    <property type="nucleotide sequence ID" value="NZ_CP151657.1"/>
</dbReference>
<sequence>MKRKPGMTVILVAALLILAWNTPIPPAVGVPAAVALFLGVFILVVVRSVQRVRRDQAR</sequence>
<dbReference type="EMBL" id="CP151657">
    <property type="protein sequence ID" value="WZP15614.1"/>
    <property type="molecule type" value="Genomic_DNA"/>
</dbReference>